<proteinExistence type="predicted"/>
<evidence type="ECO:0000256" key="1">
    <source>
        <dbReference type="SAM" id="MobiDB-lite"/>
    </source>
</evidence>
<evidence type="ECO:0000259" key="2">
    <source>
        <dbReference type="PROSITE" id="PS51704"/>
    </source>
</evidence>
<dbReference type="EMBL" id="DRPZ01000172">
    <property type="protein sequence ID" value="HGY09661.1"/>
    <property type="molecule type" value="Genomic_DNA"/>
</dbReference>
<feature type="region of interest" description="Disordered" evidence="1">
    <location>
        <begin position="1"/>
        <end position="48"/>
    </location>
</feature>
<dbReference type="PANTHER" id="PTHR46211">
    <property type="entry name" value="GLYCEROPHOSPHORYL DIESTER PHOSPHODIESTERASE"/>
    <property type="match status" value="1"/>
</dbReference>
<dbReference type="GO" id="GO:0006629">
    <property type="term" value="P:lipid metabolic process"/>
    <property type="evidence" value="ECO:0007669"/>
    <property type="project" value="InterPro"/>
</dbReference>
<dbReference type="PANTHER" id="PTHR46211:SF1">
    <property type="entry name" value="GLYCEROPHOSPHODIESTER PHOSPHODIESTERASE, CYTOPLASMIC"/>
    <property type="match status" value="1"/>
</dbReference>
<dbReference type="Gene3D" id="3.20.20.190">
    <property type="entry name" value="Phosphatidylinositol (PI) phosphodiesterase"/>
    <property type="match status" value="1"/>
</dbReference>
<dbReference type="GO" id="GO:0008081">
    <property type="term" value="F:phosphoric diester hydrolase activity"/>
    <property type="evidence" value="ECO:0007669"/>
    <property type="project" value="InterPro"/>
</dbReference>
<organism evidence="3">
    <name type="scientific">Oceanithermus profundus</name>
    <dbReference type="NCBI Taxonomy" id="187137"/>
    <lineage>
        <taxon>Bacteria</taxon>
        <taxon>Thermotogati</taxon>
        <taxon>Deinococcota</taxon>
        <taxon>Deinococci</taxon>
        <taxon>Thermales</taxon>
        <taxon>Thermaceae</taxon>
        <taxon>Oceanithermus</taxon>
    </lineage>
</organism>
<dbReference type="InterPro" id="IPR017946">
    <property type="entry name" value="PLC-like_Pdiesterase_TIM-brl"/>
</dbReference>
<feature type="domain" description="GP-PDE" evidence="2">
    <location>
        <begin position="62"/>
        <end position="327"/>
    </location>
</feature>
<dbReference type="SUPFAM" id="SSF51695">
    <property type="entry name" value="PLC-like phosphodiesterases"/>
    <property type="match status" value="1"/>
</dbReference>
<dbReference type="Pfam" id="PF03009">
    <property type="entry name" value="GDPD"/>
    <property type="match status" value="1"/>
</dbReference>
<dbReference type="Proteomes" id="UP000885759">
    <property type="component" value="Unassembled WGS sequence"/>
</dbReference>
<dbReference type="AlphaFoldDB" id="A0A7C4ZHY7"/>
<name>A0A7C4ZHY7_9DEIN</name>
<sequence length="336" mass="36950">MPVPALCAPSGVTRKRTSGQERQDPGSRGLRPPAGSGKDSAGGGTRLACPRPLRYRVSVNRTLVIAHRGARSLAPENTLAAAQKGLEVGADLWETDVGVTADGVLILFHDDSLKRTTNAAEVYPDRAPWTFTEFTFDEIERLDAGSWFDRDDPFGQIAAGRVSAAEQAAYVGLRVPTVEEALVFTRDHDWTVNIELKRLPPPLEDFPIVPRFFEVMDRVGIAPEQVRLSSFEHRWLEEARALRPEVEVQALVGFYRDRPIDWDAVAGFQTVNARAMLTPPEKVRELVAAGQRINLFTVNDAEEARAYIEAGVTGLFTDFPQDLVPLAHAAAGKETP</sequence>
<protein>
    <submittedName>
        <fullName evidence="3">Glycerophosphodiester phosphodiesterase</fullName>
    </submittedName>
</protein>
<accession>A0A7C4ZHY7</accession>
<gene>
    <name evidence="3" type="ORF">ENK37_06380</name>
</gene>
<evidence type="ECO:0000313" key="3">
    <source>
        <dbReference type="EMBL" id="HGY09661.1"/>
    </source>
</evidence>
<comment type="caution">
    <text evidence="3">The sequence shown here is derived from an EMBL/GenBank/DDBJ whole genome shotgun (WGS) entry which is preliminary data.</text>
</comment>
<dbReference type="PROSITE" id="PS51704">
    <property type="entry name" value="GP_PDE"/>
    <property type="match status" value="1"/>
</dbReference>
<dbReference type="InterPro" id="IPR030395">
    <property type="entry name" value="GP_PDE_dom"/>
</dbReference>
<reference evidence="3" key="1">
    <citation type="journal article" date="2020" name="mSystems">
        <title>Genome- and Community-Level Interaction Insights into Carbon Utilization and Element Cycling Functions of Hydrothermarchaeota in Hydrothermal Sediment.</title>
        <authorList>
            <person name="Zhou Z."/>
            <person name="Liu Y."/>
            <person name="Xu W."/>
            <person name="Pan J."/>
            <person name="Luo Z.H."/>
            <person name="Li M."/>
        </authorList>
    </citation>
    <scope>NUCLEOTIDE SEQUENCE [LARGE SCALE GENOMIC DNA]</scope>
    <source>
        <strain evidence="3">HyVt-570</strain>
    </source>
</reference>